<evidence type="ECO:0000256" key="4">
    <source>
        <dbReference type="ARBA" id="ARBA00023136"/>
    </source>
</evidence>
<comment type="caution">
    <text evidence="7">The sequence shown here is derived from an EMBL/GenBank/DDBJ whole genome shotgun (WGS) entry which is preliminary data.</text>
</comment>
<feature type="transmembrane region" description="Helical" evidence="5">
    <location>
        <begin position="289"/>
        <end position="308"/>
    </location>
</feature>
<evidence type="ECO:0000256" key="1">
    <source>
        <dbReference type="ARBA" id="ARBA00004141"/>
    </source>
</evidence>
<feature type="transmembrane region" description="Helical" evidence="5">
    <location>
        <begin position="254"/>
        <end position="277"/>
    </location>
</feature>
<accession>A0ABR4PE68</accession>
<feature type="transmembrane region" description="Helical" evidence="5">
    <location>
        <begin position="358"/>
        <end position="376"/>
    </location>
</feature>
<dbReference type="InterPro" id="IPR020846">
    <property type="entry name" value="MFS_dom"/>
</dbReference>
<keyword evidence="8" id="KW-1185">Reference proteome</keyword>
<evidence type="ECO:0000256" key="5">
    <source>
        <dbReference type="SAM" id="Phobius"/>
    </source>
</evidence>
<dbReference type="PROSITE" id="PS50850">
    <property type="entry name" value="MFS"/>
    <property type="match status" value="1"/>
</dbReference>
<evidence type="ECO:0000259" key="6">
    <source>
        <dbReference type="PROSITE" id="PS50850"/>
    </source>
</evidence>
<feature type="transmembrane region" description="Helical" evidence="5">
    <location>
        <begin position="120"/>
        <end position="137"/>
    </location>
</feature>
<proteinExistence type="predicted"/>
<feature type="transmembrane region" description="Helical" evidence="5">
    <location>
        <begin position="197"/>
        <end position="217"/>
    </location>
</feature>
<dbReference type="SUPFAM" id="SSF103473">
    <property type="entry name" value="MFS general substrate transporter"/>
    <property type="match status" value="1"/>
</dbReference>
<feature type="transmembrane region" description="Helical" evidence="5">
    <location>
        <begin position="89"/>
        <end position="108"/>
    </location>
</feature>
<evidence type="ECO:0000313" key="8">
    <source>
        <dbReference type="Proteomes" id="UP001629113"/>
    </source>
</evidence>
<keyword evidence="4 5" id="KW-0472">Membrane</keyword>
<protein>
    <submittedName>
        <fullName evidence="7">Major facilitator superfamily transporter</fullName>
    </submittedName>
</protein>
<evidence type="ECO:0000256" key="2">
    <source>
        <dbReference type="ARBA" id="ARBA00022692"/>
    </source>
</evidence>
<feature type="domain" description="Major facilitator superfamily (MFS) profile" evidence="6">
    <location>
        <begin position="1"/>
        <end position="381"/>
    </location>
</feature>
<feature type="transmembrane region" description="Helical" evidence="5">
    <location>
        <begin position="157"/>
        <end position="177"/>
    </location>
</feature>
<comment type="subcellular location">
    <subcellularLocation>
        <location evidence="1">Membrane</location>
        <topology evidence="1">Multi-pass membrane protein</topology>
    </subcellularLocation>
</comment>
<sequence length="406" mass="43165">MIIIGYIVPLKTRPQYMAVQSCTYGVASVAGPLLGGLFTDSKVLTWRFCFWISLPFGAVTAIIMVAFLHNPKQTDWKLSFKEKLARMDILGALFLISAMVCLLLALQWGGNEYAWSDSRVFGSLIGFGLLLAVFVSLQARHADNVTIPFRIITQRTVAASCGFTTTLAMVSSTFSYFLPIFFQAVKGETASGSGVKILPFLMSLTGITLFSGAAITAVGYYVPFMWTGGALALIGSSLLYTLDPSSSTGKLVGYQIITGLGIGVSVQIPFIAAQVVLSGKDMASGMSIIGFFNALGGALAISIAQNIFSNALKSELQNIQGIDAEALLRAGATDIARKIPDALLAPALSAFSYAITRAYILGIAAAATALVCSFLMQFRSVKEQNAGVITDNSNITDENTVGKERV</sequence>
<dbReference type="PANTHER" id="PTHR23501">
    <property type="entry name" value="MAJOR FACILITATOR SUPERFAMILY"/>
    <property type="match status" value="1"/>
</dbReference>
<dbReference type="Proteomes" id="UP001629113">
    <property type="component" value="Unassembled WGS sequence"/>
</dbReference>
<feature type="transmembrane region" description="Helical" evidence="5">
    <location>
        <begin position="224"/>
        <end position="242"/>
    </location>
</feature>
<dbReference type="PANTHER" id="PTHR23501:SF198">
    <property type="entry name" value="AZOLE RESISTANCE PROTEIN 1-RELATED"/>
    <property type="match status" value="1"/>
</dbReference>
<dbReference type="Gene3D" id="1.20.1250.20">
    <property type="entry name" value="MFS general substrate transporter like domains"/>
    <property type="match status" value="1"/>
</dbReference>
<dbReference type="Pfam" id="PF07690">
    <property type="entry name" value="MFS_1"/>
    <property type="match status" value="1"/>
</dbReference>
<keyword evidence="2 5" id="KW-0812">Transmembrane</keyword>
<reference evidence="7 8" key="1">
    <citation type="submission" date="2024-06" db="EMBL/GenBank/DDBJ databases">
        <title>Complete genome of Phlyctema vagabunda strain 19-DSS-EL-015.</title>
        <authorList>
            <person name="Fiorenzani C."/>
        </authorList>
    </citation>
    <scope>NUCLEOTIDE SEQUENCE [LARGE SCALE GENOMIC DNA]</scope>
    <source>
        <strain evidence="7 8">19-DSS-EL-015</strain>
    </source>
</reference>
<evidence type="ECO:0000256" key="3">
    <source>
        <dbReference type="ARBA" id="ARBA00022989"/>
    </source>
</evidence>
<feature type="transmembrane region" description="Helical" evidence="5">
    <location>
        <begin position="44"/>
        <end position="68"/>
    </location>
</feature>
<dbReference type="EMBL" id="JBFCZG010000005">
    <property type="protein sequence ID" value="KAL3421609.1"/>
    <property type="molecule type" value="Genomic_DNA"/>
</dbReference>
<name>A0ABR4PE68_9HELO</name>
<dbReference type="InterPro" id="IPR036259">
    <property type="entry name" value="MFS_trans_sf"/>
</dbReference>
<evidence type="ECO:0000313" key="7">
    <source>
        <dbReference type="EMBL" id="KAL3421609.1"/>
    </source>
</evidence>
<keyword evidence="3 5" id="KW-1133">Transmembrane helix</keyword>
<organism evidence="7 8">
    <name type="scientific">Phlyctema vagabunda</name>
    <dbReference type="NCBI Taxonomy" id="108571"/>
    <lineage>
        <taxon>Eukaryota</taxon>
        <taxon>Fungi</taxon>
        <taxon>Dikarya</taxon>
        <taxon>Ascomycota</taxon>
        <taxon>Pezizomycotina</taxon>
        <taxon>Leotiomycetes</taxon>
        <taxon>Helotiales</taxon>
        <taxon>Dermateaceae</taxon>
        <taxon>Phlyctema</taxon>
    </lineage>
</organism>
<feature type="transmembrane region" description="Helical" evidence="5">
    <location>
        <begin position="21"/>
        <end position="38"/>
    </location>
</feature>
<gene>
    <name evidence="7" type="ORF">PVAG01_05765</name>
</gene>
<dbReference type="InterPro" id="IPR011701">
    <property type="entry name" value="MFS"/>
</dbReference>